<dbReference type="GO" id="GO:0071513">
    <property type="term" value="C:phosphopantothenoylcysteine decarboxylase complex"/>
    <property type="evidence" value="ECO:0007669"/>
    <property type="project" value="TreeGrafter"/>
</dbReference>
<dbReference type="SUPFAM" id="SSF52507">
    <property type="entry name" value="Homo-oligomeric flavin-containing Cys decarboxylases, HFCD"/>
    <property type="match status" value="1"/>
</dbReference>
<protein>
    <recommendedName>
        <fullName evidence="1">Flavoprotein domain-containing protein</fullName>
    </recommendedName>
</protein>
<dbReference type="GO" id="GO:0004633">
    <property type="term" value="F:phosphopantothenoylcysteine decarboxylase activity"/>
    <property type="evidence" value="ECO:0007669"/>
    <property type="project" value="TreeGrafter"/>
</dbReference>
<dbReference type="EMBL" id="CP045121">
    <property type="protein sequence ID" value="QIN77173.1"/>
    <property type="molecule type" value="Genomic_DNA"/>
</dbReference>
<dbReference type="InterPro" id="IPR003382">
    <property type="entry name" value="Flavoprotein"/>
</dbReference>
<dbReference type="GO" id="GO:0015937">
    <property type="term" value="P:coenzyme A biosynthetic process"/>
    <property type="evidence" value="ECO:0007669"/>
    <property type="project" value="TreeGrafter"/>
</dbReference>
<dbReference type="Pfam" id="PF02441">
    <property type="entry name" value="Flavoprotein"/>
    <property type="match status" value="1"/>
</dbReference>
<dbReference type="PANTHER" id="PTHR14359">
    <property type="entry name" value="HOMO-OLIGOMERIC FLAVIN CONTAINING CYS DECARBOXYLASE FAMILY"/>
    <property type="match status" value="1"/>
</dbReference>
<dbReference type="Proteomes" id="UP000502706">
    <property type="component" value="Chromosome"/>
</dbReference>
<dbReference type="RefSeq" id="WP_166394840.1">
    <property type="nucleotide sequence ID" value="NZ_CP045121.1"/>
</dbReference>
<dbReference type="PANTHER" id="PTHR14359:SF6">
    <property type="entry name" value="PHOSPHOPANTOTHENOYLCYSTEINE DECARBOXYLASE"/>
    <property type="match status" value="1"/>
</dbReference>
<accession>A0A6G8PS75</accession>
<evidence type="ECO:0000313" key="2">
    <source>
        <dbReference type="EMBL" id="QIN77173.1"/>
    </source>
</evidence>
<dbReference type="Gene3D" id="3.40.50.1950">
    <property type="entry name" value="Flavin prenyltransferase-like"/>
    <property type="match status" value="1"/>
</dbReference>
<dbReference type="GO" id="GO:0010181">
    <property type="term" value="F:FMN binding"/>
    <property type="evidence" value="ECO:0007669"/>
    <property type="project" value="TreeGrafter"/>
</dbReference>
<name>A0A6G8PS75_9ACTN</name>
<evidence type="ECO:0000259" key="1">
    <source>
        <dbReference type="Pfam" id="PF02441"/>
    </source>
</evidence>
<dbReference type="AlphaFoldDB" id="A0A6G8PS75"/>
<gene>
    <name evidence="2" type="ORF">GBA65_00085</name>
</gene>
<sequence>MTELGSSSAASRVLVGVTGGIAAYKAPGVIRRLREAGHEVRAVATDAAFRFIPEETLAIAAGGGVHTDETWWERSGRVEHVTLARWADLVLVAPATADAMARAAVGLGDDLLSATILAGARAVLWAPAMNPEMWSNPATERNVETLKGWNHRFVGPSEGLMASAEELPGVGRLADEAEILAAVEEALAGARG</sequence>
<reference evidence="2 3" key="1">
    <citation type="submission" date="2019-10" db="EMBL/GenBank/DDBJ databases">
        <title>Rubrobacter sp nov SCSIO 52915 isolated from a deep-sea sediment in the South China Sea.</title>
        <authorList>
            <person name="Chen R.W."/>
        </authorList>
    </citation>
    <scope>NUCLEOTIDE SEQUENCE [LARGE SCALE GENOMIC DNA]</scope>
    <source>
        <strain evidence="2 3">SCSIO 52915</strain>
    </source>
</reference>
<dbReference type="InterPro" id="IPR036551">
    <property type="entry name" value="Flavin_trans-like"/>
</dbReference>
<evidence type="ECO:0000313" key="3">
    <source>
        <dbReference type="Proteomes" id="UP000502706"/>
    </source>
</evidence>
<keyword evidence="3" id="KW-1185">Reference proteome</keyword>
<dbReference type="KEGG" id="rmar:GBA65_00085"/>
<organism evidence="2 3">
    <name type="scientific">Rubrobacter marinus</name>
    <dbReference type="NCBI Taxonomy" id="2653852"/>
    <lineage>
        <taxon>Bacteria</taxon>
        <taxon>Bacillati</taxon>
        <taxon>Actinomycetota</taxon>
        <taxon>Rubrobacteria</taxon>
        <taxon>Rubrobacterales</taxon>
        <taxon>Rubrobacteraceae</taxon>
        <taxon>Rubrobacter</taxon>
    </lineage>
</organism>
<feature type="domain" description="Flavoprotein" evidence="1">
    <location>
        <begin position="12"/>
        <end position="180"/>
    </location>
</feature>
<proteinExistence type="predicted"/>